<dbReference type="InterPro" id="IPR016181">
    <property type="entry name" value="Acyl_CoA_acyltransferase"/>
</dbReference>
<dbReference type="GO" id="GO:0016747">
    <property type="term" value="F:acyltransferase activity, transferring groups other than amino-acyl groups"/>
    <property type="evidence" value="ECO:0007669"/>
    <property type="project" value="InterPro"/>
</dbReference>
<accession>A0A836P2H8</accession>
<dbReference type="CDD" id="cd04301">
    <property type="entry name" value="NAT_SF"/>
    <property type="match status" value="1"/>
</dbReference>
<organism evidence="1">
    <name type="scientific">Xanthomonas vasicola pv. vasculorum NCPPB 890</name>
    <dbReference type="NCBI Taxonomy" id="1184265"/>
    <lineage>
        <taxon>Bacteria</taxon>
        <taxon>Pseudomonadati</taxon>
        <taxon>Pseudomonadota</taxon>
        <taxon>Gammaproteobacteria</taxon>
        <taxon>Lysobacterales</taxon>
        <taxon>Lysobacteraceae</taxon>
        <taxon>Xanthomonas</taxon>
    </lineage>
</organism>
<dbReference type="RefSeq" id="WP_010364127.1">
    <property type="nucleotide sequence ID" value="NZ_AKBN02000025.1"/>
</dbReference>
<name>A0A836P2H8_XANVA</name>
<protein>
    <submittedName>
        <fullName evidence="1">Uncharacterized protein</fullName>
    </submittedName>
</protein>
<dbReference type="AlphaFoldDB" id="A0A836P2H8"/>
<proteinExistence type="predicted"/>
<dbReference type="PANTHER" id="PTHR43233:SF1">
    <property type="entry name" value="FAMILY N-ACETYLTRANSFERASE, PUTATIVE (AFU_ORTHOLOGUE AFUA_6G03350)-RELATED"/>
    <property type="match status" value="1"/>
</dbReference>
<dbReference type="PANTHER" id="PTHR43233">
    <property type="entry name" value="FAMILY N-ACETYLTRANSFERASE, PUTATIVE (AFU_ORTHOLOGUE AFUA_6G03350)-RELATED"/>
    <property type="match status" value="1"/>
</dbReference>
<comment type="caution">
    <text evidence="1">The sequence shown here is derived from an EMBL/GenBank/DDBJ whole genome shotgun (WGS) entry which is preliminary data.</text>
</comment>
<dbReference type="SUPFAM" id="SSF55729">
    <property type="entry name" value="Acyl-CoA N-acyltransferases (Nat)"/>
    <property type="match status" value="1"/>
</dbReference>
<dbReference type="Gene3D" id="3.40.630.30">
    <property type="match status" value="1"/>
</dbReference>
<dbReference type="EMBL" id="AKBN01000848">
    <property type="protein sequence ID" value="KFA01623.1"/>
    <property type="molecule type" value="Genomic_DNA"/>
</dbReference>
<dbReference type="InterPro" id="IPR053144">
    <property type="entry name" value="Acetyltransferase_Butenolide"/>
</dbReference>
<gene>
    <name evidence="1" type="ORF">A11K_0114650</name>
</gene>
<sequence length="77" mass="8388">MPRSINSLLCFGGSIASELLSFARVVPDDAIFAYLGDVFLLPEHQRRGYSKVLMDAVMAHSNVQGLRRPATSDAHGL</sequence>
<dbReference type="InterPro" id="IPR000182">
    <property type="entry name" value="GNAT_dom"/>
</dbReference>
<dbReference type="Pfam" id="PF00583">
    <property type="entry name" value="Acetyltransf_1"/>
    <property type="match status" value="1"/>
</dbReference>
<reference evidence="1" key="1">
    <citation type="submission" date="2012-05" db="EMBL/GenBank/DDBJ databases">
        <authorList>
            <person name="Studholme D.J."/>
            <person name="Wasukira A."/>
            <person name="Grant M."/>
        </authorList>
    </citation>
    <scope>NUCLEOTIDE SEQUENCE [LARGE SCALE GENOMIC DNA]</scope>
    <source>
        <strain evidence="1">NCPPB 890</strain>
    </source>
</reference>
<evidence type="ECO:0000313" key="1">
    <source>
        <dbReference type="EMBL" id="KFA01623.1"/>
    </source>
</evidence>
<dbReference type="GeneID" id="69689190"/>